<dbReference type="Proteomes" id="UP000233551">
    <property type="component" value="Unassembled WGS sequence"/>
</dbReference>
<accession>A0A2I0IP16</accession>
<feature type="region of interest" description="Disordered" evidence="1">
    <location>
        <begin position="74"/>
        <end position="123"/>
    </location>
</feature>
<evidence type="ECO:0000313" key="2">
    <source>
        <dbReference type="EMBL" id="PKI45745.1"/>
    </source>
</evidence>
<dbReference type="AlphaFoldDB" id="A0A2I0IP16"/>
<keyword evidence="3" id="KW-1185">Reference proteome</keyword>
<evidence type="ECO:0000256" key="1">
    <source>
        <dbReference type="SAM" id="MobiDB-lite"/>
    </source>
</evidence>
<feature type="compositionally biased region" description="Polar residues" evidence="1">
    <location>
        <begin position="107"/>
        <end position="123"/>
    </location>
</feature>
<proteinExistence type="predicted"/>
<evidence type="ECO:0000313" key="3">
    <source>
        <dbReference type="Proteomes" id="UP000233551"/>
    </source>
</evidence>
<feature type="compositionally biased region" description="Polar residues" evidence="1">
    <location>
        <begin position="88"/>
        <end position="97"/>
    </location>
</feature>
<organism evidence="2 3">
    <name type="scientific">Punica granatum</name>
    <name type="common">Pomegranate</name>
    <dbReference type="NCBI Taxonomy" id="22663"/>
    <lineage>
        <taxon>Eukaryota</taxon>
        <taxon>Viridiplantae</taxon>
        <taxon>Streptophyta</taxon>
        <taxon>Embryophyta</taxon>
        <taxon>Tracheophyta</taxon>
        <taxon>Spermatophyta</taxon>
        <taxon>Magnoliopsida</taxon>
        <taxon>eudicotyledons</taxon>
        <taxon>Gunneridae</taxon>
        <taxon>Pentapetalae</taxon>
        <taxon>rosids</taxon>
        <taxon>malvids</taxon>
        <taxon>Myrtales</taxon>
        <taxon>Lythraceae</taxon>
        <taxon>Punica</taxon>
    </lineage>
</organism>
<sequence length="123" mass="13422">MEASAKPDEQREDYPMFGMISNPNGCRRFRGGLEKPQAAWGLHELLTKGEALSSPRVTKGLHKSLIVAQVGRALSRQGAQRAPRHGSGWTSRATSSSPREEPRGPQASPTLWASTRPSFLSIN</sequence>
<comment type="caution">
    <text evidence="2">The sequence shown here is derived from an EMBL/GenBank/DDBJ whole genome shotgun (WGS) entry which is preliminary data.</text>
</comment>
<reference evidence="2 3" key="1">
    <citation type="submission" date="2017-11" db="EMBL/GenBank/DDBJ databases">
        <title>De-novo sequencing of pomegranate (Punica granatum L.) genome.</title>
        <authorList>
            <person name="Akparov Z."/>
            <person name="Amiraslanov A."/>
            <person name="Hajiyeva S."/>
            <person name="Abbasov M."/>
            <person name="Kaur K."/>
            <person name="Hamwieh A."/>
            <person name="Solovyev V."/>
            <person name="Salamov A."/>
            <person name="Braich B."/>
            <person name="Kosarev P."/>
            <person name="Mahmoud A."/>
            <person name="Hajiyev E."/>
            <person name="Babayeva S."/>
            <person name="Izzatullayeva V."/>
            <person name="Mammadov A."/>
            <person name="Mammadov A."/>
            <person name="Sharifova S."/>
            <person name="Ojaghi J."/>
            <person name="Eynullazada K."/>
            <person name="Bayramov B."/>
            <person name="Abdulazimova A."/>
            <person name="Shahmuradov I."/>
        </authorList>
    </citation>
    <scope>NUCLEOTIDE SEQUENCE [LARGE SCALE GENOMIC DNA]</scope>
    <source>
        <strain evidence="3">cv. AG2017</strain>
        <tissue evidence="2">Leaf</tissue>
    </source>
</reference>
<protein>
    <submittedName>
        <fullName evidence="2">Uncharacterized protein</fullName>
    </submittedName>
</protein>
<dbReference type="EMBL" id="PGOL01002701">
    <property type="protein sequence ID" value="PKI45745.1"/>
    <property type="molecule type" value="Genomic_DNA"/>
</dbReference>
<name>A0A2I0IP16_PUNGR</name>
<gene>
    <name evidence="2" type="ORF">CRG98_033878</name>
</gene>